<keyword evidence="2" id="KW-0789">Thiol protease inhibitor</keyword>
<evidence type="ECO:0000313" key="4">
    <source>
        <dbReference type="EMBL" id="KFN88180.1"/>
    </source>
</evidence>
<dbReference type="Proteomes" id="UP000182793">
    <property type="component" value="Unassembled WGS sequence"/>
</dbReference>
<dbReference type="InterPro" id="IPR036331">
    <property type="entry name" value="Chagasin-like_sf"/>
</dbReference>
<dbReference type="RefSeq" id="WP_039696561.1">
    <property type="nucleotide sequence ID" value="NZ_AUZH01000013.1"/>
</dbReference>
<dbReference type="PANTHER" id="PTHR36530:SF1">
    <property type="entry name" value="AMOEBIASIN-1"/>
    <property type="match status" value="1"/>
</dbReference>
<reference evidence="4 6" key="1">
    <citation type="journal article" date="2014" name="Genome Announc.">
        <title>Draft Genome Sequences of Streptococcus bovis Strains ATCC 33317 and JB1.</title>
        <authorList>
            <person name="Benahmed F.H."/>
            <person name="Gopinath G.R."/>
            <person name="Harbottle H."/>
            <person name="Cotta M.A."/>
            <person name="Luo Y."/>
            <person name="Henderson C."/>
            <person name="Teri P."/>
            <person name="Soppet D."/>
            <person name="Rasmussen M."/>
            <person name="Whitehead T.R."/>
            <person name="Davidson M."/>
        </authorList>
    </citation>
    <scope>NUCLEOTIDE SEQUENCE [LARGE SCALE GENOMIC DNA]</scope>
    <source>
        <strain evidence="4 6">JB1</strain>
    </source>
</reference>
<name>A0A091BUP4_STREI</name>
<dbReference type="InterPro" id="IPR018990">
    <property type="entry name" value="Prot_inh_I42_chagasin"/>
</dbReference>
<dbReference type="Proteomes" id="UP000029382">
    <property type="component" value="Unassembled WGS sequence"/>
</dbReference>
<dbReference type="Gene3D" id="2.60.40.2020">
    <property type="match status" value="1"/>
</dbReference>
<protein>
    <submittedName>
        <fullName evidence="5">Inhibitor of cysteine peptidase</fullName>
    </submittedName>
    <submittedName>
        <fullName evidence="4">Signal peptide containing proteinase inhibitor I42</fullName>
    </submittedName>
</protein>
<dbReference type="PANTHER" id="PTHR36530">
    <property type="entry name" value="INHIBITOR OF CYSTEINE PEPTIDASE"/>
    <property type="match status" value="1"/>
</dbReference>
<dbReference type="EMBL" id="AUZH01000013">
    <property type="protein sequence ID" value="KFN88180.1"/>
    <property type="molecule type" value="Genomic_DNA"/>
</dbReference>
<evidence type="ECO:0000256" key="2">
    <source>
        <dbReference type="ARBA" id="ARBA00022704"/>
    </source>
</evidence>
<organism evidence="4 6">
    <name type="scientific">Streptococcus equinus JB1</name>
    <dbReference type="NCBI Taxonomy" id="1294274"/>
    <lineage>
        <taxon>Bacteria</taxon>
        <taxon>Bacillati</taxon>
        <taxon>Bacillota</taxon>
        <taxon>Bacilli</taxon>
        <taxon>Lactobacillales</taxon>
        <taxon>Streptococcaceae</taxon>
        <taxon>Streptococcus</taxon>
    </lineage>
</organism>
<keyword evidence="1" id="KW-0646">Protease inhibitor</keyword>
<evidence type="ECO:0000256" key="1">
    <source>
        <dbReference type="ARBA" id="ARBA00022690"/>
    </source>
</evidence>
<dbReference type="SUPFAM" id="SSF141066">
    <property type="entry name" value="ICP-like"/>
    <property type="match status" value="1"/>
</dbReference>
<evidence type="ECO:0000313" key="7">
    <source>
        <dbReference type="Proteomes" id="UP000182793"/>
    </source>
</evidence>
<proteinExistence type="predicted"/>
<dbReference type="GO" id="GO:0004869">
    <property type="term" value="F:cysteine-type endopeptidase inhibitor activity"/>
    <property type="evidence" value="ECO:0007669"/>
    <property type="project" value="UniProtKB-KW"/>
</dbReference>
<accession>A0A091BUP4</accession>
<dbReference type="EMBL" id="FOTG01000002">
    <property type="protein sequence ID" value="SFL02402.1"/>
    <property type="molecule type" value="Genomic_DNA"/>
</dbReference>
<sequence>MSKKRKLIIALVAFSGIVAVGLGIHFKPTSPELTKLGEYSVTSKGMRFEIDLASNSTTGYTWTASDVDKKTCLLDDIVYQAYPSKDNRVGSGGYTRVTGKVKKAGQTQFNLKYCQDWKGGKQEMAYRVTISSSKTKVNKIKLTKVSE</sequence>
<evidence type="ECO:0000313" key="6">
    <source>
        <dbReference type="Proteomes" id="UP000029382"/>
    </source>
</evidence>
<dbReference type="InterPro" id="IPR052781">
    <property type="entry name" value="Cys_protease_inhibitor_I42"/>
</dbReference>
<reference evidence="5 7" key="2">
    <citation type="submission" date="2016-10" db="EMBL/GenBank/DDBJ databases">
        <authorList>
            <person name="Varghese N."/>
            <person name="Submissions S."/>
        </authorList>
    </citation>
    <scope>NUCLEOTIDE SEQUENCE [LARGE SCALE GENOMIC DNA]</scope>
    <source>
        <strain evidence="5 7">JB1</strain>
    </source>
</reference>
<feature type="domain" description="Proteinase inhibitor I42 chagasin" evidence="3">
    <location>
        <begin position="43"/>
        <end position="130"/>
    </location>
</feature>
<evidence type="ECO:0000259" key="3">
    <source>
        <dbReference type="Pfam" id="PF09394"/>
    </source>
</evidence>
<comment type="caution">
    <text evidence="4">The sequence shown here is derived from an EMBL/GenBank/DDBJ whole genome shotgun (WGS) entry which is preliminary data.</text>
</comment>
<dbReference type="Pfam" id="PF09394">
    <property type="entry name" value="Inhibitor_I42"/>
    <property type="match status" value="1"/>
</dbReference>
<dbReference type="AlphaFoldDB" id="A0A091BUP4"/>
<gene>
    <name evidence="4" type="ORF">H702_04390</name>
    <name evidence="5" type="ORF">SAMN02910290_00066</name>
</gene>
<keyword evidence="7" id="KW-1185">Reference proteome</keyword>
<evidence type="ECO:0000313" key="5">
    <source>
        <dbReference type="EMBL" id="SFL02402.1"/>
    </source>
</evidence>